<dbReference type="OrthoDB" id="8558788at2"/>
<keyword evidence="3" id="KW-1185">Reference proteome</keyword>
<dbReference type="Proteomes" id="UP000006327">
    <property type="component" value="Unassembled WGS sequence"/>
</dbReference>
<evidence type="ECO:0000256" key="1">
    <source>
        <dbReference type="SAM" id="MobiDB-lite"/>
    </source>
</evidence>
<dbReference type="eggNOG" id="ENOG502ZCQ2">
    <property type="taxonomic scope" value="Bacteria"/>
</dbReference>
<accession>K6XF51</accession>
<dbReference type="RefSeq" id="WP_007619931.1">
    <property type="nucleotide sequence ID" value="NZ_BAEO01000029.1"/>
</dbReference>
<evidence type="ECO:0008006" key="4">
    <source>
        <dbReference type="Google" id="ProtNLM"/>
    </source>
</evidence>
<name>K6XF51_9ALTE</name>
<evidence type="ECO:0000313" key="2">
    <source>
        <dbReference type="EMBL" id="GAC19269.1"/>
    </source>
</evidence>
<dbReference type="InterPro" id="IPR024524">
    <property type="entry name" value="DUF3800"/>
</dbReference>
<proteinExistence type="predicted"/>
<feature type="region of interest" description="Disordered" evidence="1">
    <location>
        <begin position="1"/>
        <end position="21"/>
    </location>
</feature>
<feature type="compositionally biased region" description="Polar residues" evidence="1">
    <location>
        <begin position="1"/>
        <end position="11"/>
    </location>
</feature>
<protein>
    <recommendedName>
        <fullName evidence="4">DUF3800 domain-containing protein</fullName>
    </recommendedName>
</protein>
<gene>
    <name evidence="2" type="ORF">GARC_2302</name>
</gene>
<dbReference type="AlphaFoldDB" id="K6XF51"/>
<dbReference type="EMBL" id="BAEO01000029">
    <property type="protein sequence ID" value="GAC19269.1"/>
    <property type="molecule type" value="Genomic_DNA"/>
</dbReference>
<comment type="caution">
    <text evidence="2">The sequence shown here is derived from an EMBL/GenBank/DDBJ whole genome shotgun (WGS) entry which is preliminary data.</text>
</comment>
<reference evidence="2 3" key="1">
    <citation type="journal article" date="2017" name="Antonie Van Leeuwenhoek">
        <title>Rhizobium rhizosphaerae sp. nov., a novel species isolated from rice rhizosphere.</title>
        <authorList>
            <person name="Zhao J.J."/>
            <person name="Zhang J."/>
            <person name="Zhang R.J."/>
            <person name="Zhang C.W."/>
            <person name="Yin H.Q."/>
            <person name="Zhang X.X."/>
        </authorList>
    </citation>
    <scope>NUCLEOTIDE SEQUENCE [LARGE SCALE GENOMIC DNA]</scope>
    <source>
        <strain evidence="2 3">BSs20135</strain>
    </source>
</reference>
<dbReference type="Pfam" id="PF12686">
    <property type="entry name" value="DUF3800"/>
    <property type="match status" value="1"/>
</dbReference>
<organism evidence="2 3">
    <name type="scientific">Paraglaciecola arctica BSs20135</name>
    <dbReference type="NCBI Taxonomy" id="493475"/>
    <lineage>
        <taxon>Bacteria</taxon>
        <taxon>Pseudomonadati</taxon>
        <taxon>Pseudomonadota</taxon>
        <taxon>Gammaproteobacteria</taxon>
        <taxon>Alteromonadales</taxon>
        <taxon>Alteromonadaceae</taxon>
        <taxon>Paraglaciecola</taxon>
    </lineage>
</organism>
<evidence type="ECO:0000313" key="3">
    <source>
        <dbReference type="Proteomes" id="UP000006327"/>
    </source>
</evidence>
<sequence>MEDSTVMSTELNDSEAKELKKQTKIEKEKKSLIERLEAGNFKQLQTKVAYILNIYPESRNSDITLAWKYWETYQSTIFNGEFIDKKDLFKLERQTNIVRARAKIQNEYRLFMANDEIRRFRIKAELKMVDSVRSDVAPAIKQVHVFSDESGKNQDYFVIGSVWVLKAVDLFIFSQKIDEWKSRNGLTGREIHFKKISNGDVERIKKFIDLIKANSSYLGFKYITVKNSELRRSQSEKLRKLHEILISKGVQHEVQSNRISENSIIKVALDDESSLDAIALEELSVCIKNNLEESNSKNVRLANIITTSSHLSNFVQIADLIASAIGRTLNEPDTHGAKKEVAEYLLRELSLTISDEYLDSDMSVRFDIRK</sequence>